<comment type="caution">
    <text evidence="1">The sequence shown here is derived from an EMBL/GenBank/DDBJ whole genome shotgun (WGS) entry which is preliminary data.</text>
</comment>
<gene>
    <name evidence="1" type="ORF">G3O08_06685</name>
</gene>
<dbReference type="Proteomes" id="UP000486602">
    <property type="component" value="Unassembled WGS sequence"/>
</dbReference>
<dbReference type="RefSeq" id="WP_163284139.1">
    <property type="nucleotide sequence ID" value="NZ_JAAGVY010000008.1"/>
</dbReference>
<name>A0A7K3WNW2_9FLAO</name>
<protein>
    <recommendedName>
        <fullName evidence="3">DUF5723 domain-containing protein</fullName>
    </recommendedName>
</protein>
<dbReference type="EMBL" id="JAAGVY010000008">
    <property type="protein sequence ID" value="NEN23184.1"/>
    <property type="molecule type" value="Genomic_DNA"/>
</dbReference>
<reference evidence="1 2" key="1">
    <citation type="submission" date="2020-02" db="EMBL/GenBank/DDBJ databases">
        <title>Out from the shadows clarifying the taxonomy of the family Cryomorphaceae and related taxa by utilizing the GTDB taxonomic framework.</title>
        <authorList>
            <person name="Bowman J.P."/>
        </authorList>
    </citation>
    <scope>NUCLEOTIDE SEQUENCE [LARGE SCALE GENOMIC DNA]</scope>
    <source>
        <strain evidence="1 2">QSSC 1-22</strain>
    </source>
</reference>
<evidence type="ECO:0000313" key="1">
    <source>
        <dbReference type="EMBL" id="NEN23184.1"/>
    </source>
</evidence>
<evidence type="ECO:0008006" key="3">
    <source>
        <dbReference type="Google" id="ProtNLM"/>
    </source>
</evidence>
<keyword evidence="2" id="KW-1185">Reference proteome</keyword>
<accession>A0A7K3WNW2</accession>
<sequence>MKTNLIYSFFVLTFISQVSYGQINQYQNGILPYDSTTTYLIELSGDRSDISNALNRKFLQKIAFGGYIDSDLKESVARRLDRNNYYRGSMNPGLSLSYFSDSKRFGYLFSYRYTNLINVGFSEDLFQVIFNGNSDFGDRTAILSKSYLKKEEFQSLSFGLIDKKSGSFLSLGVYDGMDYRDFKLGATGLATDYEDIDGEEFAERVYFSTRDSEFSESSKKYRPFSNGVGIGLSGVYNFEKSGHKFRVSVSDLGAIYWRDLSYRDTTGQFEFDGFEWSPGDDGRLGNVVDNLVDSLIPNAENVNKWSLLPGYVNIQYYAPAKARLFLSARALHYYGKDYYSEVSADLNLKYGKKNFLWLTAGFGDYSTYIFGLGTEFSFYKQGVFRIGTRQVLGLIDSEWPSTNIYFNYSHRL</sequence>
<dbReference type="AlphaFoldDB" id="A0A7K3WNW2"/>
<organism evidence="1 2">
    <name type="scientific">Cryomorpha ignava</name>
    <dbReference type="NCBI Taxonomy" id="101383"/>
    <lineage>
        <taxon>Bacteria</taxon>
        <taxon>Pseudomonadati</taxon>
        <taxon>Bacteroidota</taxon>
        <taxon>Flavobacteriia</taxon>
        <taxon>Flavobacteriales</taxon>
        <taxon>Cryomorphaceae</taxon>
        <taxon>Cryomorpha</taxon>
    </lineage>
</organism>
<proteinExistence type="predicted"/>
<evidence type="ECO:0000313" key="2">
    <source>
        <dbReference type="Proteomes" id="UP000486602"/>
    </source>
</evidence>